<feature type="region of interest" description="Disordered" evidence="1">
    <location>
        <begin position="89"/>
        <end position="123"/>
    </location>
</feature>
<dbReference type="AlphaFoldDB" id="A0A8R7UEF6"/>
<evidence type="ECO:0000313" key="3">
    <source>
        <dbReference type="Proteomes" id="UP000015106"/>
    </source>
</evidence>
<dbReference type="Gramene" id="TuG1812G0500001755.01.T01">
    <property type="protein sequence ID" value="TuG1812G0500001755.01.T01.cds469350"/>
    <property type="gene ID" value="TuG1812G0500001755.01"/>
</dbReference>
<evidence type="ECO:0000313" key="2">
    <source>
        <dbReference type="EnsemblPlants" id="TuG1812G0500001755.01.T01.cds469350"/>
    </source>
</evidence>
<reference evidence="2" key="3">
    <citation type="submission" date="2022-06" db="UniProtKB">
        <authorList>
            <consortium name="EnsemblPlants"/>
        </authorList>
    </citation>
    <scope>IDENTIFICATION</scope>
</reference>
<sequence length="123" mass="12636">MARRQPGSGAARGRCDVRWVTRVGAGGGRCLGRWLSGDGGGGTLTTVEEAGCGRGGGREVGVRLWRGGGEVWEVAQWRGSGEVAAMVVEQGSEDAGDGGGAGEEGPQRRGRKRGAAGEETLRR</sequence>
<evidence type="ECO:0000256" key="1">
    <source>
        <dbReference type="SAM" id="MobiDB-lite"/>
    </source>
</evidence>
<protein>
    <submittedName>
        <fullName evidence="2">Uncharacterized protein</fullName>
    </submittedName>
</protein>
<accession>A0A8R7UEF6</accession>
<reference evidence="3" key="1">
    <citation type="journal article" date="2013" name="Nature">
        <title>Draft genome of the wheat A-genome progenitor Triticum urartu.</title>
        <authorList>
            <person name="Ling H.Q."/>
            <person name="Zhao S."/>
            <person name="Liu D."/>
            <person name="Wang J."/>
            <person name="Sun H."/>
            <person name="Zhang C."/>
            <person name="Fan H."/>
            <person name="Li D."/>
            <person name="Dong L."/>
            <person name="Tao Y."/>
            <person name="Gao C."/>
            <person name="Wu H."/>
            <person name="Li Y."/>
            <person name="Cui Y."/>
            <person name="Guo X."/>
            <person name="Zheng S."/>
            <person name="Wang B."/>
            <person name="Yu K."/>
            <person name="Liang Q."/>
            <person name="Yang W."/>
            <person name="Lou X."/>
            <person name="Chen J."/>
            <person name="Feng M."/>
            <person name="Jian J."/>
            <person name="Zhang X."/>
            <person name="Luo G."/>
            <person name="Jiang Y."/>
            <person name="Liu J."/>
            <person name="Wang Z."/>
            <person name="Sha Y."/>
            <person name="Zhang B."/>
            <person name="Wu H."/>
            <person name="Tang D."/>
            <person name="Shen Q."/>
            <person name="Xue P."/>
            <person name="Zou S."/>
            <person name="Wang X."/>
            <person name="Liu X."/>
            <person name="Wang F."/>
            <person name="Yang Y."/>
            <person name="An X."/>
            <person name="Dong Z."/>
            <person name="Zhang K."/>
            <person name="Zhang X."/>
            <person name="Luo M.C."/>
            <person name="Dvorak J."/>
            <person name="Tong Y."/>
            <person name="Wang J."/>
            <person name="Yang H."/>
            <person name="Li Z."/>
            <person name="Wang D."/>
            <person name="Zhang A."/>
            <person name="Wang J."/>
        </authorList>
    </citation>
    <scope>NUCLEOTIDE SEQUENCE</scope>
    <source>
        <strain evidence="3">cv. G1812</strain>
    </source>
</reference>
<keyword evidence="3" id="KW-1185">Reference proteome</keyword>
<dbReference type="EnsemblPlants" id="TuG1812G0500001755.01.T01">
    <property type="protein sequence ID" value="TuG1812G0500001755.01.T01.cds469350"/>
    <property type="gene ID" value="TuG1812G0500001755.01"/>
</dbReference>
<reference evidence="2" key="2">
    <citation type="submission" date="2018-03" db="EMBL/GenBank/DDBJ databases">
        <title>The Triticum urartu genome reveals the dynamic nature of wheat genome evolution.</title>
        <authorList>
            <person name="Ling H."/>
            <person name="Ma B."/>
            <person name="Shi X."/>
            <person name="Liu H."/>
            <person name="Dong L."/>
            <person name="Sun H."/>
            <person name="Cao Y."/>
            <person name="Gao Q."/>
            <person name="Zheng S."/>
            <person name="Li Y."/>
            <person name="Yu Y."/>
            <person name="Du H."/>
            <person name="Qi M."/>
            <person name="Li Y."/>
            <person name="Yu H."/>
            <person name="Cui Y."/>
            <person name="Wang N."/>
            <person name="Chen C."/>
            <person name="Wu H."/>
            <person name="Zhao Y."/>
            <person name="Zhang J."/>
            <person name="Li Y."/>
            <person name="Zhou W."/>
            <person name="Zhang B."/>
            <person name="Hu W."/>
            <person name="Eijk M."/>
            <person name="Tang J."/>
            <person name="Witsenboer H."/>
            <person name="Zhao S."/>
            <person name="Li Z."/>
            <person name="Zhang A."/>
            <person name="Wang D."/>
            <person name="Liang C."/>
        </authorList>
    </citation>
    <scope>NUCLEOTIDE SEQUENCE [LARGE SCALE GENOMIC DNA]</scope>
    <source>
        <strain evidence="2">cv. G1812</strain>
    </source>
</reference>
<dbReference type="Proteomes" id="UP000015106">
    <property type="component" value="Chromosome 5"/>
</dbReference>
<name>A0A8R7UEF6_TRIUA</name>
<organism evidence="2 3">
    <name type="scientific">Triticum urartu</name>
    <name type="common">Red wild einkorn</name>
    <name type="synonym">Crithodium urartu</name>
    <dbReference type="NCBI Taxonomy" id="4572"/>
    <lineage>
        <taxon>Eukaryota</taxon>
        <taxon>Viridiplantae</taxon>
        <taxon>Streptophyta</taxon>
        <taxon>Embryophyta</taxon>
        <taxon>Tracheophyta</taxon>
        <taxon>Spermatophyta</taxon>
        <taxon>Magnoliopsida</taxon>
        <taxon>Liliopsida</taxon>
        <taxon>Poales</taxon>
        <taxon>Poaceae</taxon>
        <taxon>BOP clade</taxon>
        <taxon>Pooideae</taxon>
        <taxon>Triticodae</taxon>
        <taxon>Triticeae</taxon>
        <taxon>Triticinae</taxon>
        <taxon>Triticum</taxon>
    </lineage>
</organism>
<proteinExistence type="predicted"/>